<dbReference type="RefSeq" id="XP_040956211.1">
    <property type="nucleotide sequence ID" value="XM_041100277.1"/>
</dbReference>
<accession>A0ABM3AMY2</accession>
<dbReference type="Proteomes" id="UP000818029">
    <property type="component" value="Chromosome D09"/>
</dbReference>
<proteinExistence type="predicted"/>
<protein>
    <submittedName>
        <fullName evidence="2">Uncharacterized protein isoform X2</fullName>
    </submittedName>
</protein>
<reference evidence="2" key="2">
    <citation type="submission" date="2025-08" db="UniProtKB">
        <authorList>
            <consortium name="RefSeq"/>
        </authorList>
    </citation>
    <scope>IDENTIFICATION</scope>
</reference>
<organism evidence="1 2">
    <name type="scientific">Gossypium hirsutum</name>
    <name type="common">Upland cotton</name>
    <name type="synonym">Gossypium mexicanum</name>
    <dbReference type="NCBI Taxonomy" id="3635"/>
    <lineage>
        <taxon>Eukaryota</taxon>
        <taxon>Viridiplantae</taxon>
        <taxon>Streptophyta</taxon>
        <taxon>Embryophyta</taxon>
        <taxon>Tracheophyta</taxon>
        <taxon>Spermatophyta</taxon>
        <taxon>Magnoliopsida</taxon>
        <taxon>eudicotyledons</taxon>
        <taxon>Gunneridae</taxon>
        <taxon>Pentapetalae</taxon>
        <taxon>rosids</taxon>
        <taxon>malvids</taxon>
        <taxon>Malvales</taxon>
        <taxon>Malvaceae</taxon>
        <taxon>Malvoideae</taxon>
        <taxon>Gossypium</taxon>
    </lineage>
</organism>
<keyword evidence="1" id="KW-1185">Reference proteome</keyword>
<dbReference type="GeneID" id="107931483"/>
<gene>
    <name evidence="2" type="primary">LOC107931483</name>
</gene>
<sequence length="109" mass="12604">MELCSFSPCIEQVQLHVKLLDLTLQDIEIPFFIGLKFQGFSAECFEWPFQPWPNRNKENSSQNLLHTFSANAFKVASFITALHFQVWRYGATDENLLRNIGYSALEQTS</sequence>
<reference evidence="1" key="1">
    <citation type="journal article" date="2020" name="Nat. Genet.">
        <title>Genomic diversifications of five Gossypium allopolyploid species and their impact on cotton improvement.</title>
        <authorList>
            <person name="Chen Z.J."/>
            <person name="Sreedasyam A."/>
            <person name="Ando A."/>
            <person name="Song Q."/>
            <person name="De Santiago L.M."/>
            <person name="Hulse-Kemp A.M."/>
            <person name="Ding M."/>
            <person name="Ye W."/>
            <person name="Kirkbride R.C."/>
            <person name="Jenkins J."/>
            <person name="Plott C."/>
            <person name="Lovell J."/>
            <person name="Lin Y.M."/>
            <person name="Vaughn R."/>
            <person name="Liu B."/>
            <person name="Simpson S."/>
            <person name="Scheffler B.E."/>
            <person name="Wen L."/>
            <person name="Saski C.A."/>
            <person name="Grover C.E."/>
            <person name="Hu G."/>
            <person name="Conover J.L."/>
            <person name="Carlson J.W."/>
            <person name="Shu S."/>
            <person name="Boston L.B."/>
            <person name="Williams M."/>
            <person name="Peterson D.G."/>
            <person name="McGee K."/>
            <person name="Jones D.C."/>
            <person name="Wendel J.F."/>
            <person name="Stelly D.M."/>
            <person name="Grimwood J."/>
            <person name="Schmutz J."/>
        </authorList>
    </citation>
    <scope>NUCLEOTIDE SEQUENCE [LARGE SCALE GENOMIC DNA]</scope>
    <source>
        <strain evidence="1">cv. TM-1</strain>
    </source>
</reference>
<evidence type="ECO:0000313" key="2">
    <source>
        <dbReference type="RefSeq" id="XP_040956211.1"/>
    </source>
</evidence>
<name>A0ABM3AMY2_GOSHI</name>
<evidence type="ECO:0000313" key="1">
    <source>
        <dbReference type="Proteomes" id="UP000818029"/>
    </source>
</evidence>